<reference evidence="2 3" key="1">
    <citation type="submission" date="2019-01" db="EMBL/GenBank/DDBJ databases">
        <title>Senegalimassilia sp. nov. KGMB04484 isolated human feces.</title>
        <authorList>
            <person name="Han K.-I."/>
            <person name="Kim J.-S."/>
            <person name="Lee K.C."/>
            <person name="Suh M.K."/>
            <person name="Eom M.K."/>
            <person name="Lee J.H."/>
            <person name="Park S.-H."/>
            <person name="Kang S.W."/>
            <person name="Park J.-E."/>
            <person name="Oh B.S."/>
            <person name="Yu S.Y."/>
            <person name="Choi S.-H."/>
            <person name="Lee D.H."/>
            <person name="Yoon H."/>
            <person name="Kim B.-Y."/>
            <person name="Lee J.H."/>
            <person name="Lee J.-S."/>
        </authorList>
    </citation>
    <scope>NUCLEOTIDE SEQUENCE [LARGE SCALE GENOMIC DNA]</scope>
    <source>
        <strain evidence="2 3">KGMB04484</strain>
    </source>
</reference>
<dbReference type="OrthoDB" id="9553458at2"/>
<comment type="caution">
    <text evidence="2">The sequence shown here is derived from an EMBL/GenBank/DDBJ whole genome shotgun (WGS) entry which is preliminary data.</text>
</comment>
<protein>
    <recommendedName>
        <fullName evidence="4">Type II toxin-antitoxin system RelB/DinJ family antitoxin</fullName>
    </recommendedName>
</protein>
<feature type="region of interest" description="Disordered" evidence="1">
    <location>
        <begin position="47"/>
        <end position="79"/>
    </location>
</feature>
<evidence type="ECO:0008006" key="4">
    <source>
        <dbReference type="Google" id="ProtNLM"/>
    </source>
</evidence>
<dbReference type="AlphaFoldDB" id="A0A4Q2K056"/>
<dbReference type="Gene3D" id="1.10.1220.10">
    <property type="entry name" value="Met repressor-like"/>
    <property type="match status" value="1"/>
</dbReference>
<evidence type="ECO:0000313" key="3">
    <source>
        <dbReference type="Proteomes" id="UP000293345"/>
    </source>
</evidence>
<accession>A0A4Q2K056</accession>
<feature type="compositionally biased region" description="Basic and acidic residues" evidence="1">
    <location>
        <begin position="69"/>
        <end position="79"/>
    </location>
</feature>
<evidence type="ECO:0000313" key="2">
    <source>
        <dbReference type="EMBL" id="RXZ54785.1"/>
    </source>
</evidence>
<organism evidence="2 3">
    <name type="scientific">Senegalimassilia faecalis</name>
    <dbReference type="NCBI Taxonomy" id="2509433"/>
    <lineage>
        <taxon>Bacteria</taxon>
        <taxon>Bacillati</taxon>
        <taxon>Actinomycetota</taxon>
        <taxon>Coriobacteriia</taxon>
        <taxon>Coriobacteriales</taxon>
        <taxon>Coriobacteriaceae</taxon>
        <taxon>Senegalimassilia</taxon>
    </lineage>
</organism>
<sequence length="197" mass="22040">MSITISFEIDETLASEAEQIYNALGMNTQMALSLFIRRTVMDGKLPLSAVTPPPANHASTDRPAPTPESDPRFESKPTGKRITEEMVEAVWQAFLKMRQFGYSANSLASEVSNSTGMNPGSAFIYLTILDNLVKGKPNTRNMKMADLETYMSKIQNEFNASDYQNALLSLERSVPYWSKSQFGNFGKHVLLYLSQHK</sequence>
<name>A0A4Q2K056_9ACTN</name>
<dbReference type="InterPro" id="IPR013321">
    <property type="entry name" value="Arc_rbn_hlx_hlx"/>
</dbReference>
<evidence type="ECO:0000256" key="1">
    <source>
        <dbReference type="SAM" id="MobiDB-lite"/>
    </source>
</evidence>
<dbReference type="RefSeq" id="WP_129425504.1">
    <property type="nucleotide sequence ID" value="NZ_SDPW01000001.1"/>
</dbReference>
<proteinExistence type="predicted"/>
<dbReference type="GO" id="GO:0006355">
    <property type="term" value="P:regulation of DNA-templated transcription"/>
    <property type="evidence" value="ECO:0007669"/>
    <property type="project" value="InterPro"/>
</dbReference>
<dbReference type="Proteomes" id="UP000293345">
    <property type="component" value="Unassembled WGS sequence"/>
</dbReference>
<keyword evidence="3" id="KW-1185">Reference proteome</keyword>
<gene>
    <name evidence="2" type="ORF">ET524_10065</name>
</gene>
<dbReference type="EMBL" id="SDPW01000001">
    <property type="protein sequence ID" value="RXZ54785.1"/>
    <property type="molecule type" value="Genomic_DNA"/>
</dbReference>